<reference evidence="9 10" key="1">
    <citation type="submission" date="2018-05" db="EMBL/GenBank/DDBJ databases">
        <title>A metagenomic window into the 2 km-deep terrestrial subsurface aquifer revealed taxonomically and functionally diverse microbial community comprising novel uncultured bacterial lineages.</title>
        <authorList>
            <person name="Kadnikov V.V."/>
            <person name="Mardanov A.V."/>
            <person name="Beletsky A.V."/>
            <person name="Banks D."/>
            <person name="Pimenov N.V."/>
            <person name="Frank Y.A."/>
            <person name="Karnachuk O.V."/>
            <person name="Ravin N.V."/>
        </authorList>
    </citation>
    <scope>NUCLEOTIDE SEQUENCE [LARGE SCALE GENOMIC DNA]</scope>
    <source>
        <strain evidence="9">BY5</strain>
    </source>
</reference>
<protein>
    <recommendedName>
        <fullName evidence="6 7">Large ribosomal subunit protein bL9</fullName>
    </recommendedName>
</protein>
<comment type="function">
    <text evidence="7">Binds to the 23S rRNA.</text>
</comment>
<evidence type="ECO:0000256" key="1">
    <source>
        <dbReference type="ARBA" id="ARBA00010605"/>
    </source>
</evidence>
<evidence type="ECO:0000256" key="6">
    <source>
        <dbReference type="ARBA" id="ARBA00035292"/>
    </source>
</evidence>
<evidence type="ECO:0000256" key="5">
    <source>
        <dbReference type="ARBA" id="ARBA00023274"/>
    </source>
</evidence>
<dbReference type="InterPro" id="IPR000244">
    <property type="entry name" value="Ribosomal_bL9"/>
</dbReference>
<dbReference type="InterPro" id="IPR020594">
    <property type="entry name" value="Ribosomal_bL9_bac/chp"/>
</dbReference>
<dbReference type="GO" id="GO:0019843">
    <property type="term" value="F:rRNA binding"/>
    <property type="evidence" value="ECO:0007669"/>
    <property type="project" value="UniProtKB-UniRule"/>
</dbReference>
<dbReference type="NCBIfam" id="TIGR00158">
    <property type="entry name" value="L9"/>
    <property type="match status" value="1"/>
</dbReference>
<evidence type="ECO:0000256" key="4">
    <source>
        <dbReference type="ARBA" id="ARBA00022980"/>
    </source>
</evidence>
<dbReference type="GO" id="GO:0005840">
    <property type="term" value="C:ribosome"/>
    <property type="evidence" value="ECO:0007669"/>
    <property type="project" value="UniProtKB-KW"/>
</dbReference>
<dbReference type="Gene3D" id="3.40.5.10">
    <property type="entry name" value="Ribosomal protein L9, N-terminal domain"/>
    <property type="match status" value="1"/>
</dbReference>
<accession>A0A367ZNL7</accession>
<feature type="domain" description="Ribosomal protein L9" evidence="8">
    <location>
        <begin position="13"/>
        <end position="40"/>
    </location>
</feature>
<evidence type="ECO:0000259" key="8">
    <source>
        <dbReference type="PROSITE" id="PS00651"/>
    </source>
</evidence>
<dbReference type="Proteomes" id="UP000252355">
    <property type="component" value="Unassembled WGS sequence"/>
</dbReference>
<dbReference type="GO" id="GO:0003735">
    <property type="term" value="F:structural constituent of ribosome"/>
    <property type="evidence" value="ECO:0007669"/>
    <property type="project" value="InterPro"/>
</dbReference>
<dbReference type="Gene3D" id="3.10.430.100">
    <property type="entry name" value="Ribosomal protein L9, C-terminal domain"/>
    <property type="match status" value="1"/>
</dbReference>
<evidence type="ECO:0000256" key="3">
    <source>
        <dbReference type="ARBA" id="ARBA00022884"/>
    </source>
</evidence>
<dbReference type="InterPro" id="IPR036935">
    <property type="entry name" value="Ribosomal_bL9_N_sf"/>
</dbReference>
<dbReference type="EMBL" id="QOQW01000014">
    <property type="protein sequence ID" value="RCK79349.1"/>
    <property type="molecule type" value="Genomic_DNA"/>
</dbReference>
<dbReference type="InterPro" id="IPR020069">
    <property type="entry name" value="Ribosomal_bL9_C"/>
</dbReference>
<comment type="caution">
    <text evidence="9">The sequence shown here is derived from an EMBL/GenBank/DDBJ whole genome shotgun (WGS) entry which is preliminary data.</text>
</comment>
<comment type="similarity">
    <text evidence="1 7">Belongs to the bacterial ribosomal protein bL9 family.</text>
</comment>
<proteinExistence type="inferred from homology"/>
<evidence type="ECO:0000313" key="9">
    <source>
        <dbReference type="EMBL" id="RCK79349.1"/>
    </source>
</evidence>
<dbReference type="HAMAP" id="MF_00503">
    <property type="entry name" value="Ribosomal_bL9"/>
    <property type="match status" value="1"/>
</dbReference>
<dbReference type="InterPro" id="IPR036791">
    <property type="entry name" value="Ribosomal_bL9_C_sf"/>
</dbReference>
<dbReference type="InterPro" id="IPR020070">
    <property type="entry name" value="Ribosomal_bL9_N"/>
</dbReference>
<name>A0A367ZNL7_9BACT</name>
<dbReference type="InterPro" id="IPR009027">
    <property type="entry name" value="Ribosomal_bL9/RNase_H1_N"/>
</dbReference>
<sequence>MQVLLIKDIDRVGKKGETKRVTEGYARNFLFPRHLAVPLTEGSKKNLKLVEVSWKRQEEKEREAFQAMAKKIDGLALRITKKAGEKGRLFGSVTNAEIAEAIAAETKVEVDKKNILADHIKELGQHEVTVRFSGEVKATVKVIVLPEEESAAPATQA</sequence>
<keyword evidence="2 7" id="KW-0699">rRNA-binding</keyword>
<keyword evidence="3 7" id="KW-0694">RNA-binding</keyword>
<keyword evidence="4 7" id="KW-0689">Ribosomal protein</keyword>
<gene>
    <name evidence="7" type="primary">rplI</name>
    <name evidence="9" type="ORF">OZSIB_0220</name>
</gene>
<dbReference type="SUPFAM" id="SSF55658">
    <property type="entry name" value="L9 N-domain-like"/>
    <property type="match status" value="1"/>
</dbReference>
<dbReference type="Pfam" id="PF03948">
    <property type="entry name" value="Ribosomal_L9_C"/>
    <property type="match status" value="1"/>
</dbReference>
<evidence type="ECO:0000256" key="2">
    <source>
        <dbReference type="ARBA" id="ARBA00022730"/>
    </source>
</evidence>
<evidence type="ECO:0000313" key="10">
    <source>
        <dbReference type="Proteomes" id="UP000252355"/>
    </source>
</evidence>
<dbReference type="PANTHER" id="PTHR21368">
    <property type="entry name" value="50S RIBOSOMAL PROTEIN L9"/>
    <property type="match status" value="1"/>
</dbReference>
<dbReference type="AlphaFoldDB" id="A0A367ZNL7"/>
<keyword evidence="5 7" id="KW-0687">Ribonucleoprotein</keyword>
<dbReference type="PROSITE" id="PS00651">
    <property type="entry name" value="RIBOSOMAL_L9"/>
    <property type="match status" value="1"/>
</dbReference>
<dbReference type="SUPFAM" id="SSF55653">
    <property type="entry name" value="Ribosomal protein L9 C-domain"/>
    <property type="match status" value="1"/>
</dbReference>
<dbReference type="GO" id="GO:0006412">
    <property type="term" value="P:translation"/>
    <property type="evidence" value="ECO:0007669"/>
    <property type="project" value="UniProtKB-UniRule"/>
</dbReference>
<dbReference type="GO" id="GO:1990904">
    <property type="term" value="C:ribonucleoprotein complex"/>
    <property type="evidence" value="ECO:0007669"/>
    <property type="project" value="UniProtKB-KW"/>
</dbReference>
<organism evidence="9 10">
    <name type="scientific">Candidatus Ozemobacter sibiricus</name>
    <dbReference type="NCBI Taxonomy" id="2268124"/>
    <lineage>
        <taxon>Bacteria</taxon>
        <taxon>Candidatus Ozemobacteria</taxon>
        <taxon>Candidatus Ozemobacterales</taxon>
        <taxon>Candidatus Ozemobacteraceae</taxon>
        <taxon>Candidatus Ozemobacter</taxon>
    </lineage>
</organism>
<dbReference type="Pfam" id="PF01281">
    <property type="entry name" value="Ribosomal_L9_N"/>
    <property type="match status" value="1"/>
</dbReference>
<evidence type="ECO:0000256" key="7">
    <source>
        <dbReference type="HAMAP-Rule" id="MF_00503"/>
    </source>
</evidence>